<keyword evidence="2" id="KW-0732">Signal</keyword>
<proteinExistence type="predicted"/>
<keyword evidence="4" id="KW-1185">Reference proteome</keyword>
<keyword evidence="1" id="KW-0472">Membrane</keyword>
<dbReference type="EMBL" id="QOUX01000046">
    <property type="protein sequence ID" value="RXI97841.1"/>
    <property type="molecule type" value="Genomic_DNA"/>
</dbReference>
<accession>A0A4Q0VP69</accession>
<keyword evidence="1" id="KW-1133">Transmembrane helix</keyword>
<evidence type="ECO:0000256" key="2">
    <source>
        <dbReference type="SAM" id="SignalP"/>
    </source>
</evidence>
<dbReference type="Proteomes" id="UP000290649">
    <property type="component" value="Unassembled WGS sequence"/>
</dbReference>
<evidence type="ECO:0000313" key="3">
    <source>
        <dbReference type="EMBL" id="RXI97841.1"/>
    </source>
</evidence>
<evidence type="ECO:0008006" key="5">
    <source>
        <dbReference type="Google" id="ProtNLM"/>
    </source>
</evidence>
<gene>
    <name evidence="3" type="ORF">DS745_15890</name>
</gene>
<dbReference type="AlphaFoldDB" id="A0A4Q0VP69"/>
<organism evidence="3 4">
    <name type="scientific">Anaerobacillus alkaliphilus</name>
    <dbReference type="NCBI Taxonomy" id="1548597"/>
    <lineage>
        <taxon>Bacteria</taxon>
        <taxon>Bacillati</taxon>
        <taxon>Bacillota</taxon>
        <taxon>Bacilli</taxon>
        <taxon>Bacillales</taxon>
        <taxon>Bacillaceae</taxon>
        <taxon>Anaerobacillus</taxon>
    </lineage>
</organism>
<evidence type="ECO:0000313" key="4">
    <source>
        <dbReference type="Proteomes" id="UP000290649"/>
    </source>
</evidence>
<feature type="chain" id="PRO_5039269608" description="Sporulation protein YjcZ" evidence="2">
    <location>
        <begin position="20"/>
        <end position="63"/>
    </location>
</feature>
<dbReference type="RefSeq" id="WP_129079205.1">
    <property type="nucleotide sequence ID" value="NZ_QOUX01000046.1"/>
</dbReference>
<name>A0A4Q0VP69_9BACI</name>
<protein>
    <recommendedName>
        <fullName evidence="5">Sporulation protein YjcZ</fullName>
    </recommendedName>
</protein>
<sequence length="63" mass="6641">MKKMFALFTTLLAFLTVFAGTTLAAGGGGEKEAAAVSAYEGPLVLLSIVTLAIMIYLPFRDNN</sequence>
<comment type="caution">
    <text evidence="3">The sequence shown here is derived from an EMBL/GenBank/DDBJ whole genome shotgun (WGS) entry which is preliminary data.</text>
</comment>
<feature type="transmembrane region" description="Helical" evidence="1">
    <location>
        <begin position="40"/>
        <end position="59"/>
    </location>
</feature>
<evidence type="ECO:0000256" key="1">
    <source>
        <dbReference type="SAM" id="Phobius"/>
    </source>
</evidence>
<feature type="signal peptide" evidence="2">
    <location>
        <begin position="1"/>
        <end position="19"/>
    </location>
</feature>
<reference evidence="3 4" key="1">
    <citation type="journal article" date="2019" name="Int. J. Syst. Evol. Microbiol.">
        <title>Anaerobacillus alkaliphilus sp. nov., a novel alkaliphilic and moderately halophilic bacterium.</title>
        <authorList>
            <person name="Borsodi A.K."/>
            <person name="Aszalos J.M."/>
            <person name="Bihari P."/>
            <person name="Nagy I."/>
            <person name="Schumann P."/>
            <person name="Sproer C."/>
            <person name="Kovacs A.L."/>
            <person name="Boka K."/>
            <person name="Dobosy P."/>
            <person name="Ovari M."/>
            <person name="Szili-Kovacs T."/>
            <person name="Toth E."/>
        </authorList>
    </citation>
    <scope>NUCLEOTIDE SEQUENCE [LARGE SCALE GENOMIC DNA]</scope>
    <source>
        <strain evidence="3 4">B16-10</strain>
    </source>
</reference>
<keyword evidence="1" id="KW-0812">Transmembrane</keyword>